<dbReference type="EMBL" id="CP003697">
    <property type="protein sequence ID" value="AGF71989.1"/>
    <property type="molecule type" value="Genomic_DNA"/>
</dbReference>
<feature type="transmembrane region" description="Helical" evidence="2">
    <location>
        <begin position="30"/>
        <end position="50"/>
    </location>
</feature>
<keyword evidence="4" id="KW-1185">Reference proteome</keyword>
<dbReference type="RefSeq" id="WP_015400408.1">
    <property type="nucleotide sequence ID" value="NC_020302.1"/>
</dbReference>
<dbReference type="AlphaFoldDB" id="M1MW98"/>
<dbReference type="Proteomes" id="UP000011723">
    <property type="component" value="Chromosome"/>
</dbReference>
<dbReference type="HOGENOM" id="CLU_121826_0_0_11"/>
<gene>
    <name evidence="3" type="ORF">A605_04915</name>
</gene>
<evidence type="ECO:0000256" key="1">
    <source>
        <dbReference type="SAM" id="MobiDB-lite"/>
    </source>
</evidence>
<keyword evidence="2" id="KW-0812">Transmembrane</keyword>
<proteinExistence type="predicted"/>
<name>M1MW98_9CORY</name>
<accession>M1MW98</accession>
<dbReference type="Pfam" id="PF14155">
    <property type="entry name" value="DUF4307"/>
    <property type="match status" value="1"/>
</dbReference>
<dbReference type="InterPro" id="IPR025443">
    <property type="entry name" value="DUF4307"/>
</dbReference>
<dbReference type="eggNOG" id="ENOG5033B4I">
    <property type="taxonomic scope" value="Bacteria"/>
</dbReference>
<dbReference type="STRING" id="1121362.A605_04915"/>
<keyword evidence="2" id="KW-0472">Membrane</keyword>
<organism evidence="3 4">
    <name type="scientific">Corynebacterium halotolerans YIM 70093 = DSM 44683</name>
    <dbReference type="NCBI Taxonomy" id="1121362"/>
    <lineage>
        <taxon>Bacteria</taxon>
        <taxon>Bacillati</taxon>
        <taxon>Actinomycetota</taxon>
        <taxon>Actinomycetes</taxon>
        <taxon>Mycobacteriales</taxon>
        <taxon>Corynebacteriaceae</taxon>
        <taxon>Corynebacterium</taxon>
    </lineage>
</organism>
<evidence type="ECO:0008006" key="5">
    <source>
        <dbReference type="Google" id="ProtNLM"/>
    </source>
</evidence>
<evidence type="ECO:0000313" key="3">
    <source>
        <dbReference type="EMBL" id="AGF71989.1"/>
    </source>
</evidence>
<dbReference type="PATRIC" id="fig|1121362.3.peg.987"/>
<feature type="region of interest" description="Disordered" evidence="1">
    <location>
        <begin position="1"/>
        <end position="20"/>
    </location>
</feature>
<feature type="compositionally biased region" description="Basic and acidic residues" evidence="1">
    <location>
        <begin position="10"/>
        <end position="20"/>
    </location>
</feature>
<protein>
    <recommendedName>
        <fullName evidence="5">DUF4307 domain-containing protein</fullName>
    </recommendedName>
</protein>
<sequence>MMTTPAANRPESRYGVDRTPRKPRGIGGKVVAILGVVLLVGIVFAVGNFMTNRGSAEVSVSMASYERIDDDTMRLWVDVSRDDTSVPSYCIVTAINYAMAEVGRREIIMPPGGEGIERVQVDVPTRDYPVSGGTYGCSTNMPRHLDVAAAAAAR</sequence>
<evidence type="ECO:0000256" key="2">
    <source>
        <dbReference type="SAM" id="Phobius"/>
    </source>
</evidence>
<evidence type="ECO:0000313" key="4">
    <source>
        <dbReference type="Proteomes" id="UP000011723"/>
    </source>
</evidence>
<reference evidence="3 4" key="1">
    <citation type="journal article" date="2012" name="Stand. Genomic Sci.">
        <title>Genome sequence of the halotolerant bacterium Corynebacterium halotolerans type strain YIM 70093(T) (= DSM 44683(T)).</title>
        <authorList>
            <person name="Ruckert C."/>
            <person name="Albersmeier A."/>
            <person name="Al-Dilaimi A."/>
            <person name="Niehaus K."/>
            <person name="Szczepanowski R."/>
            <person name="Kalinowski J."/>
        </authorList>
    </citation>
    <scope>NUCLEOTIDE SEQUENCE [LARGE SCALE GENOMIC DNA]</scope>
    <source>
        <strain evidence="3">YIM 70093</strain>
    </source>
</reference>
<keyword evidence="2" id="KW-1133">Transmembrane helix</keyword>
<dbReference type="KEGG" id="chn:A605_04915"/>